<dbReference type="FunFam" id="3.40.640.10:FF:000035">
    <property type="entry name" value="O-succinylhomoserine sulfhydrylase"/>
    <property type="match status" value="1"/>
</dbReference>
<evidence type="ECO:0000256" key="3">
    <source>
        <dbReference type="ARBA" id="ARBA00009077"/>
    </source>
</evidence>
<comment type="cofactor">
    <cofactor evidence="1 9">
        <name>pyridoxal 5'-phosphate</name>
        <dbReference type="ChEBI" id="CHEBI:597326"/>
    </cofactor>
</comment>
<dbReference type="InterPro" id="IPR000277">
    <property type="entry name" value="Cys/Met-Metab_PyrdxlP-dep_enz"/>
</dbReference>
<evidence type="ECO:0000256" key="1">
    <source>
        <dbReference type="ARBA" id="ARBA00001933"/>
    </source>
</evidence>
<dbReference type="SUPFAM" id="SSF53383">
    <property type="entry name" value="PLP-dependent transferases"/>
    <property type="match status" value="1"/>
</dbReference>
<comment type="caution">
    <text evidence="10">The sequence shown here is derived from an EMBL/GenBank/DDBJ whole genome shotgun (WGS) entry which is preliminary data.</text>
</comment>
<evidence type="ECO:0000256" key="9">
    <source>
        <dbReference type="RuleBase" id="RU362118"/>
    </source>
</evidence>
<dbReference type="PANTHER" id="PTHR43797:SF2">
    <property type="entry name" value="HOMOCYSTEINE_CYSTEINE SYNTHASE"/>
    <property type="match status" value="1"/>
</dbReference>
<evidence type="ECO:0000256" key="5">
    <source>
        <dbReference type="ARBA" id="ARBA00022898"/>
    </source>
</evidence>
<dbReference type="GO" id="GO:0004124">
    <property type="term" value="F:cysteine synthase activity"/>
    <property type="evidence" value="ECO:0007669"/>
    <property type="project" value="TreeGrafter"/>
</dbReference>
<name>A0A9P9ICC1_9HYPO</name>
<dbReference type="GO" id="GO:0006535">
    <property type="term" value="P:cysteine biosynthetic process from serine"/>
    <property type="evidence" value="ECO:0007669"/>
    <property type="project" value="TreeGrafter"/>
</dbReference>
<reference evidence="10" key="1">
    <citation type="journal article" date="2021" name="Nat. Commun.">
        <title>Genetic determinants of endophytism in the Arabidopsis root mycobiome.</title>
        <authorList>
            <person name="Mesny F."/>
            <person name="Miyauchi S."/>
            <person name="Thiergart T."/>
            <person name="Pickel B."/>
            <person name="Atanasova L."/>
            <person name="Karlsson M."/>
            <person name="Huettel B."/>
            <person name="Barry K.W."/>
            <person name="Haridas S."/>
            <person name="Chen C."/>
            <person name="Bauer D."/>
            <person name="Andreopoulos W."/>
            <person name="Pangilinan J."/>
            <person name="LaButti K."/>
            <person name="Riley R."/>
            <person name="Lipzen A."/>
            <person name="Clum A."/>
            <person name="Drula E."/>
            <person name="Henrissat B."/>
            <person name="Kohler A."/>
            <person name="Grigoriev I.V."/>
            <person name="Martin F.M."/>
            <person name="Hacquard S."/>
        </authorList>
    </citation>
    <scope>NUCLEOTIDE SEQUENCE</scope>
    <source>
        <strain evidence="10">MPI-CAGE-AT-0147</strain>
    </source>
</reference>
<dbReference type="AlphaFoldDB" id="A0A9P9ICC1"/>
<dbReference type="CDD" id="cd00614">
    <property type="entry name" value="CGS_like"/>
    <property type="match status" value="1"/>
</dbReference>
<evidence type="ECO:0000313" key="10">
    <source>
        <dbReference type="EMBL" id="KAH7116328.1"/>
    </source>
</evidence>
<evidence type="ECO:0000256" key="2">
    <source>
        <dbReference type="ARBA" id="ARBA00004685"/>
    </source>
</evidence>
<dbReference type="Gene3D" id="3.40.640.10">
    <property type="entry name" value="Type I PLP-dependent aspartate aminotransferase-like (Major domain)"/>
    <property type="match status" value="1"/>
</dbReference>
<evidence type="ECO:0000256" key="4">
    <source>
        <dbReference type="ARBA" id="ARBA00022679"/>
    </source>
</evidence>
<comment type="pathway">
    <text evidence="2">Mycotoxin biosynthesis.</text>
</comment>
<keyword evidence="4" id="KW-0808">Transferase</keyword>
<dbReference type="OrthoDB" id="3512640at2759"/>
<dbReference type="InterPro" id="IPR015424">
    <property type="entry name" value="PyrdxlP-dep_Trfase"/>
</dbReference>
<sequence>MKDEDIAQSGFDTLQLHAGQEIDTSTKSRAVPIYQTVCFDFDSSAHAAKLFAMEEEGYIGTRTGNPTIEVLEKRVAALEGGIASVAVASGQAAVFTTILALTRTGQNIVASANLYHGAYNQFSFLFPEFGVTAKLSADEPESIEAAIDGQTRAVYIETMGHPNFDIPDIEAISKVCRRKGVPLIVENTFGAGGYFCQPIKHGADIVIHSASKWLGGHGTTVGGIIVDGGTFDWSDPKFPNFNQPCPGYHGLNFLERYGKRAFIMRIRGQFLRDVGACISPLNAQQLLLGLETLSLRCERHTKNALELAQWLEQHKSVAWVQYPGLNSHSAYSRAQKYLPRGAGAMLMFGVRGGYDAGEQVVDNFKLIGNMASYGDAKTSALHPASTTHKVMLPEEKIALGVAEEMIRLSVGIESLDDIKRDIQQSLDASPSVPR</sequence>
<evidence type="ECO:0000256" key="7">
    <source>
        <dbReference type="ARBA" id="ARBA00083302"/>
    </source>
</evidence>
<dbReference type="Gene3D" id="3.90.1150.10">
    <property type="entry name" value="Aspartate Aminotransferase, domain 1"/>
    <property type="match status" value="1"/>
</dbReference>
<evidence type="ECO:0000256" key="6">
    <source>
        <dbReference type="ARBA" id="ARBA00071517"/>
    </source>
</evidence>
<protein>
    <recommendedName>
        <fullName evidence="6">Sulfhydrylase FUB7</fullName>
    </recommendedName>
    <alternativeName>
        <fullName evidence="7">Fusaric acid biosynthesis protein 7</fullName>
    </alternativeName>
</protein>
<dbReference type="GO" id="GO:0019346">
    <property type="term" value="P:transsulfuration"/>
    <property type="evidence" value="ECO:0007669"/>
    <property type="project" value="InterPro"/>
</dbReference>
<evidence type="ECO:0000313" key="11">
    <source>
        <dbReference type="Proteomes" id="UP000738349"/>
    </source>
</evidence>
<dbReference type="NCBIfam" id="TIGR01326">
    <property type="entry name" value="OAH_OAS_sulfhy"/>
    <property type="match status" value="1"/>
</dbReference>
<dbReference type="InterPro" id="IPR006235">
    <property type="entry name" value="OAc-hSer/O-AcSer_sulfhydrylase"/>
</dbReference>
<dbReference type="PANTHER" id="PTHR43797">
    <property type="entry name" value="HOMOCYSTEINE/CYSTEINE SYNTHASE"/>
    <property type="match status" value="1"/>
</dbReference>
<organism evidence="10 11">
    <name type="scientific">Dactylonectria macrodidyma</name>
    <dbReference type="NCBI Taxonomy" id="307937"/>
    <lineage>
        <taxon>Eukaryota</taxon>
        <taxon>Fungi</taxon>
        <taxon>Dikarya</taxon>
        <taxon>Ascomycota</taxon>
        <taxon>Pezizomycotina</taxon>
        <taxon>Sordariomycetes</taxon>
        <taxon>Hypocreomycetidae</taxon>
        <taxon>Hypocreales</taxon>
        <taxon>Nectriaceae</taxon>
        <taxon>Dactylonectria</taxon>
    </lineage>
</organism>
<keyword evidence="11" id="KW-1185">Reference proteome</keyword>
<dbReference type="EMBL" id="JAGMUV010000029">
    <property type="protein sequence ID" value="KAH7116328.1"/>
    <property type="molecule type" value="Genomic_DNA"/>
</dbReference>
<feature type="modified residue" description="N6-(pyridoxal phosphate)lysine" evidence="8">
    <location>
        <position position="212"/>
    </location>
</feature>
<proteinExistence type="inferred from homology"/>
<dbReference type="GO" id="GO:0030170">
    <property type="term" value="F:pyridoxal phosphate binding"/>
    <property type="evidence" value="ECO:0007669"/>
    <property type="project" value="InterPro"/>
</dbReference>
<dbReference type="InterPro" id="IPR015422">
    <property type="entry name" value="PyrdxlP-dep_Trfase_small"/>
</dbReference>
<keyword evidence="5 8" id="KW-0663">Pyridoxal phosphate</keyword>
<comment type="similarity">
    <text evidence="3 9">Belongs to the trans-sulfuration enzymes family.</text>
</comment>
<dbReference type="GO" id="GO:0005737">
    <property type="term" value="C:cytoplasm"/>
    <property type="evidence" value="ECO:0007669"/>
    <property type="project" value="TreeGrafter"/>
</dbReference>
<dbReference type="InterPro" id="IPR015421">
    <property type="entry name" value="PyrdxlP-dep_Trfase_major"/>
</dbReference>
<accession>A0A9P9ICC1</accession>
<evidence type="ECO:0000256" key="8">
    <source>
        <dbReference type="PIRSR" id="PIRSR001434-2"/>
    </source>
</evidence>
<dbReference type="Pfam" id="PF01053">
    <property type="entry name" value="Cys_Met_Meta_PP"/>
    <property type="match status" value="1"/>
</dbReference>
<dbReference type="Proteomes" id="UP000738349">
    <property type="component" value="Unassembled WGS sequence"/>
</dbReference>
<dbReference type="GO" id="GO:0003961">
    <property type="term" value="F:O-acetylhomoserine aminocarboxypropyltransferase activity"/>
    <property type="evidence" value="ECO:0007669"/>
    <property type="project" value="TreeGrafter"/>
</dbReference>
<dbReference type="PIRSF" id="PIRSF001434">
    <property type="entry name" value="CGS"/>
    <property type="match status" value="1"/>
</dbReference>
<dbReference type="GO" id="GO:0071269">
    <property type="term" value="P:L-homocysteine biosynthetic process"/>
    <property type="evidence" value="ECO:0007669"/>
    <property type="project" value="TreeGrafter"/>
</dbReference>
<gene>
    <name evidence="10" type="ORF">EDB81DRAFT_668700</name>
</gene>